<dbReference type="Proteomes" id="UP000291380">
    <property type="component" value="Unassembled WGS sequence"/>
</dbReference>
<dbReference type="EMBL" id="SJOA01000001">
    <property type="protein sequence ID" value="TCB62202.1"/>
    <property type="molecule type" value="Genomic_DNA"/>
</dbReference>
<evidence type="ECO:0000313" key="2">
    <source>
        <dbReference type="Proteomes" id="UP000291380"/>
    </source>
</evidence>
<evidence type="ECO:0000313" key="1">
    <source>
        <dbReference type="EMBL" id="TCB62202.1"/>
    </source>
</evidence>
<comment type="caution">
    <text evidence="1">The sequence shown here is derived from an EMBL/GenBank/DDBJ whole genome shotgun (WGS) entry which is preliminary data.</text>
</comment>
<dbReference type="OrthoDB" id="6712294at2"/>
<proteinExistence type="predicted"/>
<organism evidence="1 2">
    <name type="scientific">Acinetobacter terrae</name>
    <dbReference type="NCBI Taxonomy" id="2731247"/>
    <lineage>
        <taxon>Bacteria</taxon>
        <taxon>Pseudomonadati</taxon>
        <taxon>Pseudomonadota</taxon>
        <taxon>Gammaproteobacteria</taxon>
        <taxon>Moraxellales</taxon>
        <taxon>Moraxellaceae</taxon>
        <taxon>Acinetobacter</taxon>
        <taxon>Acinetobacter Taxon 24</taxon>
    </lineage>
</organism>
<protein>
    <submittedName>
        <fullName evidence="1">Uncharacterized protein</fullName>
    </submittedName>
</protein>
<name>A0A4R0EQZ7_9GAMM</name>
<reference evidence="1 2" key="1">
    <citation type="submission" date="2019-02" db="EMBL/GenBank/DDBJ databases">
        <title>High diversity of culturable Acinetobacter species in natural soil and water ecosystems.</title>
        <authorList>
            <person name="Radolfova-Krizova L."/>
            <person name="Nemec A."/>
        </authorList>
    </citation>
    <scope>NUCLEOTIDE SEQUENCE [LARGE SCALE GENOMIC DNA]</scope>
    <source>
        <strain evidence="1 2">ANC 4281</strain>
    </source>
</reference>
<sequence>MGCQQSIKPQALVIPANLKQPCPDLLKLESGQGKEILRVMVDDRRKYIDCQQRHAAIVSLVEKPSK</sequence>
<gene>
    <name evidence="1" type="ORF">E0H85_01385</name>
</gene>
<dbReference type="AlphaFoldDB" id="A0A4R0EQZ7"/>
<accession>A0A4R0EQZ7</accession>